<gene>
    <name evidence="1" type="ORF">GOOTI_059_00080</name>
</gene>
<dbReference type="STRING" id="1108044.GOOTI_059_00080"/>
<keyword evidence="2" id="KW-1185">Reference proteome</keyword>
<dbReference type="AlphaFoldDB" id="H5TIH6"/>
<reference evidence="1" key="1">
    <citation type="submission" date="2012-02" db="EMBL/GenBank/DDBJ databases">
        <title>Whole genome shotgun sequence of Gordonia otitidis NBRC 100426.</title>
        <authorList>
            <person name="Yoshida I."/>
            <person name="Hosoyama A."/>
            <person name="Tsuchikane K."/>
            <person name="Katsumata H."/>
            <person name="Yamazaki S."/>
            <person name="Fujita N."/>
        </authorList>
    </citation>
    <scope>NUCLEOTIDE SEQUENCE [LARGE SCALE GENOMIC DNA]</scope>
    <source>
        <strain evidence="1">NBRC 100426</strain>
    </source>
</reference>
<evidence type="ECO:0000313" key="1">
    <source>
        <dbReference type="EMBL" id="GAB33284.1"/>
    </source>
</evidence>
<accession>H5TIH6</accession>
<organism evidence="1 2">
    <name type="scientific">Gordonia otitidis (strain DSM 44809 / CCUG 52243 / JCM 12355 / NBRC 100426 / IFM 10032)</name>
    <dbReference type="NCBI Taxonomy" id="1108044"/>
    <lineage>
        <taxon>Bacteria</taxon>
        <taxon>Bacillati</taxon>
        <taxon>Actinomycetota</taxon>
        <taxon>Actinomycetes</taxon>
        <taxon>Mycobacteriales</taxon>
        <taxon>Gordoniaceae</taxon>
        <taxon>Gordonia</taxon>
    </lineage>
</organism>
<sequence>MNPIERWFKELTDKRPRRGTFSNVAALADAITHVAQHWNLDAKPVTWKATAESIIEKVQRERDTLNHIKSQTHH</sequence>
<name>H5TIH6_GORO1</name>
<dbReference type="EMBL" id="BAFB01000059">
    <property type="protein sequence ID" value="GAB33284.1"/>
    <property type="molecule type" value="Genomic_DNA"/>
</dbReference>
<comment type="caution">
    <text evidence="1">The sequence shown here is derived from an EMBL/GenBank/DDBJ whole genome shotgun (WGS) entry which is preliminary data.</text>
</comment>
<proteinExistence type="predicted"/>
<evidence type="ECO:0000313" key="2">
    <source>
        <dbReference type="Proteomes" id="UP000005038"/>
    </source>
</evidence>
<dbReference type="Proteomes" id="UP000005038">
    <property type="component" value="Unassembled WGS sequence"/>
</dbReference>
<dbReference type="RefSeq" id="WP_007237542.1">
    <property type="nucleotide sequence ID" value="NZ_BAFB01000059.1"/>
</dbReference>
<protein>
    <submittedName>
        <fullName evidence="1">Transposase</fullName>
    </submittedName>
</protein>